<comment type="similarity">
    <text evidence="3">In the N-terminal section; belongs to the NADH:flavin oxidoreductase/NADH oxidase family.</text>
</comment>
<dbReference type="InterPro" id="IPR054629">
    <property type="entry name" value="BilR_N"/>
</dbReference>
<protein>
    <submittedName>
        <fullName evidence="12">2,4-dienoyl-CoA reductase [NADPH]</fullName>
        <ecNumber evidence="12">1.3.1.34</ecNumber>
    </submittedName>
</protein>
<dbReference type="InterPro" id="IPR023753">
    <property type="entry name" value="FAD/NAD-binding_dom"/>
</dbReference>
<dbReference type="InterPro" id="IPR036188">
    <property type="entry name" value="FAD/NAD-bd_sf"/>
</dbReference>
<dbReference type="EMBL" id="CYXZ01000027">
    <property type="protein sequence ID" value="CUN27194.1"/>
    <property type="molecule type" value="Genomic_DNA"/>
</dbReference>
<keyword evidence="5" id="KW-0288">FMN</keyword>
<keyword evidence="9" id="KW-0411">Iron-sulfur</keyword>
<evidence type="ECO:0000256" key="6">
    <source>
        <dbReference type="ARBA" id="ARBA00022723"/>
    </source>
</evidence>
<dbReference type="InterPro" id="IPR013785">
    <property type="entry name" value="Aldolase_TIM"/>
</dbReference>
<dbReference type="EC" id="1.3.1.34" evidence="12"/>
<sequence length="644" mass="70020">MKLLEPIKVGNIEFKNRIMFPPLTTGYEEKDGSIGEQSFRFYERLAKGGVGYIVIGDVAPLPTFSPTPKLYSPEQVQSFKKLADACHENGAKLGIQLFHPDYNVKALNDMFHQGKMQEARAKLHHDMQHFVNEVTAEELDEIIKHMENCAILAHEAGVDCIEVHGDRLVGSLCSPLLNHRTDEYGGDLANRTRFALTLVKRLKTIVPDMVIDYKLPIVTPLGENSFRGKGGLPFDEACIFAKELEACGVDTLHVAQANHTGNMGDTIPAMGTQPYGFMVSYSKKIKELVSIPVSVVGRIVTPEAAEAVIANGSADIIGLGRSLLTDPDFANKCADGHCCNVRTCMMCNKGCTDNIQNRAFLSCVLNAENGYEATRHITPAASSKKIAIIGAGIAGLEAARVAALRGHSVTIFEKSLQIGGQLLIASVPPRKEEMMRSINYYANVLPELDVTFRLGQEFTSQDYNSFDEVIVATGANNAIIPVPGKDLPTVTSAWDVLAKKEIVFGNVSVIGGGLVGVETAEYLASRGCKVTIIEMMDQIAKEESNTVLPTLMSELEHYNVQIVTSAKLSEIKDDSVVVEKTIDDNTSTEEIASDFVVMAVGARKNLPELSDCPLPLHYIGDCAGERPSNIDHAIKSAYDVACEI</sequence>
<evidence type="ECO:0000259" key="11">
    <source>
        <dbReference type="Pfam" id="PF07992"/>
    </source>
</evidence>
<dbReference type="RefSeq" id="WP_055195507.1">
    <property type="nucleotide sequence ID" value="NZ_CABIYH010000027.1"/>
</dbReference>
<dbReference type="PANTHER" id="PTHR42917">
    <property type="entry name" value="2,4-DIENOYL-COA REDUCTASE"/>
    <property type="match status" value="1"/>
</dbReference>
<dbReference type="Gene3D" id="3.20.20.70">
    <property type="entry name" value="Aldolase class I"/>
    <property type="match status" value="1"/>
</dbReference>
<dbReference type="InterPro" id="IPR001155">
    <property type="entry name" value="OxRdtase_FMN_N"/>
</dbReference>
<dbReference type="GO" id="GO:0046872">
    <property type="term" value="F:metal ion binding"/>
    <property type="evidence" value="ECO:0007669"/>
    <property type="project" value="UniProtKB-KW"/>
</dbReference>
<gene>
    <name evidence="12" type="primary">fadH</name>
    <name evidence="12" type="ORF">ERS852572_03063</name>
</gene>
<dbReference type="AlphaFoldDB" id="A0A173VJB5"/>
<dbReference type="GO" id="GO:0008670">
    <property type="term" value="F:2,4-dienoyl-CoA reductase (NADPH) activity"/>
    <property type="evidence" value="ECO:0007669"/>
    <property type="project" value="UniProtKB-EC"/>
</dbReference>
<accession>A0A173VJB5</accession>
<dbReference type="Pfam" id="PF07992">
    <property type="entry name" value="Pyr_redox_2"/>
    <property type="match status" value="1"/>
</dbReference>
<dbReference type="PRINTS" id="PR00368">
    <property type="entry name" value="FADPNR"/>
</dbReference>
<evidence type="ECO:0000256" key="8">
    <source>
        <dbReference type="ARBA" id="ARBA00023004"/>
    </source>
</evidence>
<dbReference type="NCBIfam" id="NF045592">
    <property type="entry name" value="bili_reduct_N"/>
    <property type="match status" value="1"/>
</dbReference>
<evidence type="ECO:0000256" key="7">
    <source>
        <dbReference type="ARBA" id="ARBA00023002"/>
    </source>
</evidence>
<feature type="domain" description="FAD/NAD(P)-binding" evidence="11">
    <location>
        <begin position="385"/>
        <end position="608"/>
    </location>
</feature>
<dbReference type="PaxDb" id="166486-ERS852572_03063"/>
<dbReference type="SUPFAM" id="SSF51905">
    <property type="entry name" value="FAD/NAD(P)-binding domain"/>
    <property type="match status" value="1"/>
</dbReference>
<dbReference type="NCBIfam" id="NF045599">
    <property type="entry name" value="bili_reduct_long"/>
    <property type="match status" value="1"/>
</dbReference>
<dbReference type="PANTHER" id="PTHR42917:SF2">
    <property type="entry name" value="2,4-DIENOYL-COA REDUCTASE [(2E)-ENOYL-COA-PRODUCING]"/>
    <property type="match status" value="1"/>
</dbReference>
<evidence type="ECO:0000259" key="10">
    <source>
        <dbReference type="Pfam" id="PF00724"/>
    </source>
</evidence>
<keyword evidence="8" id="KW-0408">Iron</keyword>
<evidence type="ECO:0000256" key="2">
    <source>
        <dbReference type="ARBA" id="ARBA00001966"/>
    </source>
</evidence>
<comment type="cofactor">
    <cofactor evidence="2">
        <name>[4Fe-4S] cluster</name>
        <dbReference type="ChEBI" id="CHEBI:49883"/>
    </cofactor>
</comment>
<organism evidence="12 13">
    <name type="scientific">Roseburia intestinalis</name>
    <dbReference type="NCBI Taxonomy" id="166486"/>
    <lineage>
        <taxon>Bacteria</taxon>
        <taxon>Bacillati</taxon>
        <taxon>Bacillota</taxon>
        <taxon>Clostridia</taxon>
        <taxon>Lachnospirales</taxon>
        <taxon>Lachnospiraceae</taxon>
        <taxon>Roseburia</taxon>
    </lineage>
</organism>
<comment type="cofactor">
    <cofactor evidence="1">
        <name>FMN</name>
        <dbReference type="ChEBI" id="CHEBI:58210"/>
    </cofactor>
</comment>
<dbReference type="InterPro" id="IPR051793">
    <property type="entry name" value="NADH:flavin_oxidoreductase"/>
</dbReference>
<proteinExistence type="inferred from homology"/>
<dbReference type="Gene3D" id="3.40.50.720">
    <property type="entry name" value="NAD(P)-binding Rossmann-like Domain"/>
    <property type="match status" value="1"/>
</dbReference>
<evidence type="ECO:0000256" key="5">
    <source>
        <dbReference type="ARBA" id="ARBA00022643"/>
    </source>
</evidence>
<dbReference type="Pfam" id="PF00724">
    <property type="entry name" value="Oxidored_FMN"/>
    <property type="match status" value="1"/>
</dbReference>
<dbReference type="GO" id="GO:0010181">
    <property type="term" value="F:FMN binding"/>
    <property type="evidence" value="ECO:0007669"/>
    <property type="project" value="InterPro"/>
</dbReference>
<name>A0A173VJB5_9FIRM</name>
<dbReference type="STRING" id="166486.ERS852572_03063"/>
<evidence type="ECO:0000256" key="1">
    <source>
        <dbReference type="ARBA" id="ARBA00001917"/>
    </source>
</evidence>
<evidence type="ECO:0000256" key="4">
    <source>
        <dbReference type="ARBA" id="ARBA00022630"/>
    </source>
</evidence>
<dbReference type="Proteomes" id="UP000095350">
    <property type="component" value="Unassembled WGS sequence"/>
</dbReference>
<dbReference type="GO" id="GO:0051536">
    <property type="term" value="F:iron-sulfur cluster binding"/>
    <property type="evidence" value="ECO:0007669"/>
    <property type="project" value="UniProtKB-KW"/>
</dbReference>
<keyword evidence="6" id="KW-0479">Metal-binding</keyword>
<evidence type="ECO:0000313" key="12">
    <source>
        <dbReference type="EMBL" id="CUN27194.1"/>
    </source>
</evidence>
<dbReference type="SUPFAM" id="SSF51395">
    <property type="entry name" value="FMN-linked oxidoreductases"/>
    <property type="match status" value="1"/>
</dbReference>
<evidence type="ECO:0000256" key="3">
    <source>
        <dbReference type="ARBA" id="ARBA00011048"/>
    </source>
</evidence>
<keyword evidence="4" id="KW-0285">Flavoprotein</keyword>
<dbReference type="Gene3D" id="3.50.50.60">
    <property type="entry name" value="FAD/NAD(P)-binding domain"/>
    <property type="match status" value="1"/>
</dbReference>
<evidence type="ECO:0000256" key="9">
    <source>
        <dbReference type="ARBA" id="ARBA00023014"/>
    </source>
</evidence>
<reference evidence="12 13" key="1">
    <citation type="submission" date="2015-09" db="EMBL/GenBank/DDBJ databases">
        <authorList>
            <consortium name="Pathogen Informatics"/>
        </authorList>
    </citation>
    <scope>NUCLEOTIDE SEQUENCE [LARGE SCALE GENOMIC DNA]</scope>
    <source>
        <strain evidence="12 13">2789STDY5834960</strain>
    </source>
</reference>
<feature type="domain" description="NADH:flavin oxidoreductase/NADH oxidase N-terminal" evidence="10">
    <location>
        <begin position="2"/>
        <end position="336"/>
    </location>
</feature>
<keyword evidence="7 12" id="KW-0560">Oxidoreductase</keyword>
<dbReference type="OrthoDB" id="9772736at2"/>
<evidence type="ECO:0000313" key="13">
    <source>
        <dbReference type="Proteomes" id="UP000095350"/>
    </source>
</evidence>
<dbReference type="CDD" id="cd02803">
    <property type="entry name" value="OYE_like_FMN_family"/>
    <property type="match status" value="1"/>
</dbReference>